<comment type="similarity">
    <text evidence="5">Belongs to the RimM family.</text>
</comment>
<feature type="domain" description="RimM N-terminal" evidence="6">
    <location>
        <begin position="9"/>
        <end position="87"/>
    </location>
</feature>
<evidence type="ECO:0000256" key="4">
    <source>
        <dbReference type="ARBA" id="ARBA00023186"/>
    </source>
</evidence>
<dbReference type="SUPFAM" id="SSF50346">
    <property type="entry name" value="PRC-barrel domain"/>
    <property type="match status" value="1"/>
</dbReference>
<keyword evidence="9" id="KW-1185">Reference proteome</keyword>
<dbReference type="EMBL" id="JASBAO010000001">
    <property type="protein sequence ID" value="MDI2090430.1"/>
    <property type="molecule type" value="Genomic_DNA"/>
</dbReference>
<evidence type="ECO:0000256" key="2">
    <source>
        <dbReference type="ARBA" id="ARBA00022517"/>
    </source>
</evidence>
<dbReference type="Pfam" id="PF01782">
    <property type="entry name" value="RimM"/>
    <property type="match status" value="1"/>
</dbReference>
<evidence type="ECO:0000256" key="5">
    <source>
        <dbReference type="HAMAP-Rule" id="MF_00014"/>
    </source>
</evidence>
<dbReference type="InterPro" id="IPR011033">
    <property type="entry name" value="PRC_barrel-like_sf"/>
</dbReference>
<gene>
    <name evidence="5 8" type="primary">rimM</name>
    <name evidence="8" type="ORF">QJV27_03385</name>
</gene>
<dbReference type="InterPro" id="IPR056792">
    <property type="entry name" value="PRC_RimM"/>
</dbReference>
<dbReference type="HAMAP" id="MF_00014">
    <property type="entry name" value="Ribosome_mat_RimM"/>
    <property type="match status" value="1"/>
</dbReference>
<protein>
    <recommendedName>
        <fullName evidence="5">Ribosome maturation factor RimM</fullName>
    </recommendedName>
</protein>
<proteinExistence type="inferred from homology"/>
<dbReference type="PANTHER" id="PTHR33692:SF1">
    <property type="entry name" value="RIBOSOME MATURATION FACTOR RIMM"/>
    <property type="match status" value="1"/>
</dbReference>
<dbReference type="RefSeq" id="WP_281447569.1">
    <property type="nucleotide sequence ID" value="NZ_JASBAO010000001.1"/>
</dbReference>
<dbReference type="NCBIfam" id="TIGR02273">
    <property type="entry name" value="16S_RimM"/>
    <property type="match status" value="1"/>
</dbReference>
<accession>A0ABT6Q0C7</accession>
<comment type="subcellular location">
    <subcellularLocation>
        <location evidence="5">Cytoplasm</location>
    </subcellularLocation>
</comment>
<comment type="subunit">
    <text evidence="5">Binds ribosomal protein uS19.</text>
</comment>
<evidence type="ECO:0000256" key="3">
    <source>
        <dbReference type="ARBA" id="ARBA00022552"/>
    </source>
</evidence>
<dbReference type="Gene3D" id="2.40.30.60">
    <property type="entry name" value="RimM"/>
    <property type="match status" value="1"/>
</dbReference>
<sequence length="182" mass="20825">MTQKQLIHIGTIGRPHGVRGLVRLHPYLENPSDLEDFDELVDDHGDRWTIHWQGDKVAALYDSGKKRLDNRNAVEHLTNRKLFVPKERLPEPKEDEFYFSDLIGLQAMLAHEDQEDTVFGVVQFVHDYGAGVSLEIKRDQGENALIPFTKICVPEIDIKAGWLRVCPPHEVEVPPQGQRDKS</sequence>
<dbReference type="Gene3D" id="2.30.30.240">
    <property type="entry name" value="PRC-barrel domain"/>
    <property type="match status" value="1"/>
</dbReference>
<comment type="function">
    <text evidence="5">An accessory protein needed during the final step in the assembly of 30S ribosomal subunit, possibly for assembly of the head region. Essential for efficient processing of 16S rRNA. May be needed both before and after RbfA during the maturation of 16S rRNA. It has affinity for free ribosomal 30S subunits but not for 70S ribosomes.</text>
</comment>
<comment type="domain">
    <text evidence="5">The PRC barrel domain binds ribosomal protein uS19.</text>
</comment>
<evidence type="ECO:0000259" key="7">
    <source>
        <dbReference type="Pfam" id="PF24986"/>
    </source>
</evidence>
<comment type="caution">
    <text evidence="8">The sequence shown here is derived from an EMBL/GenBank/DDBJ whole genome shotgun (WGS) entry which is preliminary data.</text>
</comment>
<dbReference type="InterPro" id="IPR036976">
    <property type="entry name" value="RimM_N_sf"/>
</dbReference>
<evidence type="ECO:0000259" key="6">
    <source>
        <dbReference type="Pfam" id="PF01782"/>
    </source>
</evidence>
<evidence type="ECO:0000256" key="1">
    <source>
        <dbReference type="ARBA" id="ARBA00022490"/>
    </source>
</evidence>
<dbReference type="SUPFAM" id="SSF50447">
    <property type="entry name" value="Translation proteins"/>
    <property type="match status" value="1"/>
</dbReference>
<reference evidence="8" key="1">
    <citation type="submission" date="2023-05" db="EMBL/GenBank/DDBJ databases">
        <title>Whole genome sequence of Commensalibacter sp.</title>
        <authorList>
            <person name="Charoenyingcharoen P."/>
            <person name="Yukphan P."/>
        </authorList>
    </citation>
    <scope>NUCLEOTIDE SEQUENCE</scope>
    <source>
        <strain evidence="8">TBRC 16381</strain>
    </source>
</reference>
<keyword evidence="3 5" id="KW-0698">rRNA processing</keyword>
<keyword evidence="4 5" id="KW-0143">Chaperone</keyword>
<dbReference type="Pfam" id="PF24986">
    <property type="entry name" value="PRC_RimM"/>
    <property type="match status" value="1"/>
</dbReference>
<keyword evidence="1 5" id="KW-0963">Cytoplasm</keyword>
<dbReference type="InterPro" id="IPR011961">
    <property type="entry name" value="RimM"/>
</dbReference>
<name>A0ABT6Q0C7_9PROT</name>
<evidence type="ECO:0000313" key="9">
    <source>
        <dbReference type="Proteomes" id="UP001431634"/>
    </source>
</evidence>
<keyword evidence="2 5" id="KW-0690">Ribosome biogenesis</keyword>
<evidence type="ECO:0000313" key="8">
    <source>
        <dbReference type="EMBL" id="MDI2090430.1"/>
    </source>
</evidence>
<feature type="domain" description="Ribosome maturation factor RimM PRC barrel" evidence="7">
    <location>
        <begin position="100"/>
        <end position="170"/>
    </location>
</feature>
<dbReference type="InterPro" id="IPR002676">
    <property type="entry name" value="RimM_N"/>
</dbReference>
<dbReference type="Proteomes" id="UP001431634">
    <property type="component" value="Unassembled WGS sequence"/>
</dbReference>
<dbReference type="PANTHER" id="PTHR33692">
    <property type="entry name" value="RIBOSOME MATURATION FACTOR RIMM"/>
    <property type="match status" value="1"/>
</dbReference>
<dbReference type="InterPro" id="IPR009000">
    <property type="entry name" value="Transl_B-barrel_sf"/>
</dbReference>
<organism evidence="8 9">
    <name type="scientific">Commensalibacter oyaizuii</name>
    <dbReference type="NCBI Taxonomy" id="3043873"/>
    <lineage>
        <taxon>Bacteria</taxon>
        <taxon>Pseudomonadati</taxon>
        <taxon>Pseudomonadota</taxon>
        <taxon>Alphaproteobacteria</taxon>
        <taxon>Acetobacterales</taxon>
        <taxon>Acetobacteraceae</taxon>
    </lineage>
</organism>